<dbReference type="InterPro" id="IPR008767">
    <property type="entry name" value="Phage_SPP1_head-tail_adaptor"/>
</dbReference>
<name>A0A8T9SYQ3_9BACT</name>
<dbReference type="Pfam" id="PF05521">
    <property type="entry name" value="Phage_HCP"/>
    <property type="match status" value="1"/>
</dbReference>
<dbReference type="NCBIfam" id="TIGR01563">
    <property type="entry name" value="gp16_SPP1"/>
    <property type="match status" value="1"/>
</dbReference>
<sequence>MAVRAGQFREQIQLVFPGAVEQTESGGLRSTGEGLKVATWARVQQMKGNQLLALGKEITTEGFKISIRYKMAAFNAVQIIWGNKTLKVEGVTGDEKRTEITMYCINAN</sequence>
<dbReference type="Gene3D" id="2.40.10.270">
    <property type="entry name" value="Bacteriophage SPP1 head-tail adaptor protein"/>
    <property type="match status" value="1"/>
</dbReference>
<proteinExistence type="predicted"/>
<dbReference type="AlphaFoldDB" id="A0A8T9SYQ3"/>
<evidence type="ECO:0000313" key="1">
    <source>
        <dbReference type="EMBL" id="UOR05863.1"/>
    </source>
</evidence>
<keyword evidence="2" id="KW-1185">Reference proteome</keyword>
<dbReference type="KEGG" id="haei:MUN82_01895"/>
<accession>A0A8T9SYQ3</accession>
<organism evidence="1 2">
    <name type="scientific">Hymenobacter aerilatus</name>
    <dbReference type="NCBI Taxonomy" id="2932251"/>
    <lineage>
        <taxon>Bacteria</taxon>
        <taxon>Pseudomonadati</taxon>
        <taxon>Bacteroidota</taxon>
        <taxon>Cytophagia</taxon>
        <taxon>Cytophagales</taxon>
        <taxon>Hymenobacteraceae</taxon>
        <taxon>Hymenobacter</taxon>
    </lineage>
</organism>
<protein>
    <submittedName>
        <fullName evidence="1">Phage head closure protein</fullName>
    </submittedName>
</protein>
<reference evidence="1 2" key="1">
    <citation type="submission" date="2022-04" db="EMBL/GenBank/DDBJ databases">
        <title>Hymenobacter sp. isolated from the air.</title>
        <authorList>
            <person name="Won M."/>
            <person name="Lee C.-M."/>
            <person name="Woen H.-Y."/>
            <person name="Kwon S.-W."/>
        </authorList>
    </citation>
    <scope>NUCLEOTIDE SEQUENCE [LARGE SCALE GENOMIC DNA]</scope>
    <source>
        <strain evidence="2">5413 J-13</strain>
    </source>
</reference>
<evidence type="ECO:0000313" key="2">
    <source>
        <dbReference type="Proteomes" id="UP000829925"/>
    </source>
</evidence>
<dbReference type="EMBL" id="CP095053">
    <property type="protein sequence ID" value="UOR05863.1"/>
    <property type="molecule type" value="Genomic_DNA"/>
</dbReference>
<dbReference type="InterPro" id="IPR038666">
    <property type="entry name" value="SSP1_head-tail_sf"/>
</dbReference>
<gene>
    <name evidence="1" type="ORF">MUN82_01895</name>
</gene>
<dbReference type="RefSeq" id="WP_245094459.1">
    <property type="nucleotide sequence ID" value="NZ_CP095053.1"/>
</dbReference>
<dbReference type="Proteomes" id="UP000829925">
    <property type="component" value="Chromosome"/>
</dbReference>